<dbReference type="PANTHER" id="PTHR21011">
    <property type="entry name" value="MITOCHONDRIAL 28S RIBOSOMAL PROTEIN S6"/>
    <property type="match status" value="1"/>
</dbReference>
<dbReference type="GO" id="GO:1990904">
    <property type="term" value="C:ribonucleoprotein complex"/>
    <property type="evidence" value="ECO:0007669"/>
    <property type="project" value="UniProtKB-KW"/>
</dbReference>
<dbReference type="GO" id="GO:0005840">
    <property type="term" value="C:ribosome"/>
    <property type="evidence" value="ECO:0007669"/>
    <property type="project" value="UniProtKB-KW"/>
</dbReference>
<evidence type="ECO:0000256" key="4">
    <source>
        <dbReference type="ARBA" id="ARBA00022980"/>
    </source>
</evidence>
<evidence type="ECO:0000256" key="3">
    <source>
        <dbReference type="ARBA" id="ARBA00022884"/>
    </source>
</evidence>
<evidence type="ECO:0000313" key="10">
    <source>
        <dbReference type="Proteomes" id="UP000295632"/>
    </source>
</evidence>
<dbReference type="InterPro" id="IPR014717">
    <property type="entry name" value="Transl_elong_EF1B/ribsomal_bS6"/>
</dbReference>
<keyword evidence="5 8" id="KW-0687">Ribonucleoprotein</keyword>
<comment type="caution">
    <text evidence="9">The sequence shown here is derived from an EMBL/GenBank/DDBJ whole genome shotgun (WGS) entry which is preliminary data.</text>
</comment>
<dbReference type="InterPro" id="IPR000529">
    <property type="entry name" value="Ribosomal_bS6"/>
</dbReference>
<organism evidence="9 10">
    <name type="scientific">Aureibacillus halotolerans</name>
    <dbReference type="NCBI Taxonomy" id="1508390"/>
    <lineage>
        <taxon>Bacteria</taxon>
        <taxon>Bacillati</taxon>
        <taxon>Bacillota</taxon>
        <taxon>Bacilli</taxon>
        <taxon>Bacillales</taxon>
        <taxon>Bacillaceae</taxon>
        <taxon>Aureibacillus</taxon>
    </lineage>
</organism>
<keyword evidence="3 8" id="KW-0694">RNA-binding</keyword>
<dbReference type="GO" id="GO:0006412">
    <property type="term" value="P:translation"/>
    <property type="evidence" value="ECO:0007669"/>
    <property type="project" value="UniProtKB-UniRule"/>
</dbReference>
<keyword evidence="2 8" id="KW-0699">rRNA-binding</keyword>
<dbReference type="FunFam" id="3.30.70.60:FF:000002">
    <property type="entry name" value="30S ribosomal protein S6"/>
    <property type="match status" value="1"/>
</dbReference>
<evidence type="ECO:0000256" key="8">
    <source>
        <dbReference type="HAMAP-Rule" id="MF_00360"/>
    </source>
</evidence>
<name>A0A4R6TYF5_9BACI</name>
<evidence type="ECO:0000256" key="2">
    <source>
        <dbReference type="ARBA" id="ARBA00022730"/>
    </source>
</evidence>
<sequence length="95" mass="11323">MRNYEIMYILRPDLDEEAQKSVNTYFQEVLTNNGATINETKVWGKRRLAYEIDDYREGVYMIVKANCETVAINEFDRLSKINDNILRHMAIREEE</sequence>
<protein>
    <recommendedName>
        <fullName evidence="7 8">Small ribosomal subunit protein bS6</fullName>
    </recommendedName>
</protein>
<dbReference type="Proteomes" id="UP000295632">
    <property type="component" value="Unassembled WGS sequence"/>
</dbReference>
<dbReference type="RefSeq" id="WP_133580930.1">
    <property type="nucleotide sequence ID" value="NZ_SNYJ01000010.1"/>
</dbReference>
<evidence type="ECO:0000256" key="1">
    <source>
        <dbReference type="ARBA" id="ARBA00009512"/>
    </source>
</evidence>
<dbReference type="GO" id="GO:0005737">
    <property type="term" value="C:cytoplasm"/>
    <property type="evidence" value="ECO:0007669"/>
    <property type="project" value="UniProtKB-ARBA"/>
</dbReference>
<dbReference type="GO" id="GO:0070181">
    <property type="term" value="F:small ribosomal subunit rRNA binding"/>
    <property type="evidence" value="ECO:0007669"/>
    <property type="project" value="TreeGrafter"/>
</dbReference>
<dbReference type="PANTHER" id="PTHR21011:SF1">
    <property type="entry name" value="SMALL RIBOSOMAL SUBUNIT PROTEIN BS6M"/>
    <property type="match status" value="1"/>
</dbReference>
<dbReference type="OrthoDB" id="9812702at2"/>
<dbReference type="HAMAP" id="MF_00360">
    <property type="entry name" value="Ribosomal_bS6"/>
    <property type="match status" value="1"/>
</dbReference>
<dbReference type="InterPro" id="IPR020814">
    <property type="entry name" value="Ribosomal_S6_plastid/chlpt"/>
</dbReference>
<evidence type="ECO:0000256" key="5">
    <source>
        <dbReference type="ARBA" id="ARBA00023274"/>
    </source>
</evidence>
<evidence type="ECO:0000313" key="9">
    <source>
        <dbReference type="EMBL" id="TDQ38356.1"/>
    </source>
</evidence>
<dbReference type="Pfam" id="PF01250">
    <property type="entry name" value="Ribosomal_S6"/>
    <property type="match status" value="1"/>
</dbReference>
<dbReference type="NCBIfam" id="TIGR00166">
    <property type="entry name" value="S6"/>
    <property type="match status" value="1"/>
</dbReference>
<keyword evidence="4 8" id="KW-0689">Ribosomal protein</keyword>
<proteinExistence type="inferred from homology"/>
<accession>A0A4R6TYF5</accession>
<dbReference type="GO" id="GO:0003735">
    <property type="term" value="F:structural constituent of ribosome"/>
    <property type="evidence" value="ECO:0007669"/>
    <property type="project" value="InterPro"/>
</dbReference>
<dbReference type="AlphaFoldDB" id="A0A4R6TYF5"/>
<reference evidence="9 10" key="1">
    <citation type="submission" date="2019-03" db="EMBL/GenBank/DDBJ databases">
        <title>Genomic Encyclopedia of Type Strains, Phase IV (KMG-IV): sequencing the most valuable type-strain genomes for metagenomic binning, comparative biology and taxonomic classification.</title>
        <authorList>
            <person name="Goeker M."/>
        </authorList>
    </citation>
    <scope>NUCLEOTIDE SEQUENCE [LARGE SCALE GENOMIC DNA]</scope>
    <source>
        <strain evidence="9 10">DSM 28697</strain>
    </source>
</reference>
<dbReference type="InterPro" id="IPR035980">
    <property type="entry name" value="Ribosomal_bS6_sf"/>
</dbReference>
<keyword evidence="10" id="KW-1185">Reference proteome</keyword>
<dbReference type="Gene3D" id="3.30.70.60">
    <property type="match status" value="1"/>
</dbReference>
<comment type="similarity">
    <text evidence="1 8">Belongs to the bacterial ribosomal protein bS6 family.</text>
</comment>
<comment type="function">
    <text evidence="6 8">Binds together with bS18 to 16S ribosomal RNA.</text>
</comment>
<evidence type="ECO:0000256" key="7">
    <source>
        <dbReference type="ARBA" id="ARBA00035294"/>
    </source>
</evidence>
<dbReference type="SUPFAM" id="SSF54995">
    <property type="entry name" value="Ribosomal protein S6"/>
    <property type="match status" value="1"/>
</dbReference>
<evidence type="ECO:0000256" key="6">
    <source>
        <dbReference type="ARBA" id="ARBA00035104"/>
    </source>
</evidence>
<gene>
    <name evidence="8" type="primary">rpsF</name>
    <name evidence="9" type="ORF">EV213_11099</name>
</gene>
<dbReference type="EMBL" id="SNYJ01000010">
    <property type="protein sequence ID" value="TDQ38356.1"/>
    <property type="molecule type" value="Genomic_DNA"/>
</dbReference>
<dbReference type="CDD" id="cd00473">
    <property type="entry name" value="bS6"/>
    <property type="match status" value="1"/>
</dbReference>